<sequence>DSNSNWVIKKNVTSLSGYNYLTFDIEYDGNSANTIFVSAQEDGAGEISLWKYSFDTEFNLSLIISEITPSNFIPTSIKIVNYFSASDRKAILVGGLIENTYYSQLFEYNTNLEFKNIVQDELLGEILVIEYDEISGADSIILGIERLAIGKMDAVISLRRKTGTEEWVEFEITGFDDTRFEILDLLAISDNNLKKLIIASKTGLFETKITFSEDTTSITSPVVFTTDFYSIGDLSPIYYPVIEHFENRPINTVYEVFYKLTGSYQWQKLDSSKIKYTRFSIQLDLLSIWSSLATSGDCIKIAYGYESFVSKQRVAIDPSFQSYDGQSDTQRISTSAIFFDDTALPMKWLNPGTRYIDSNANWNSLPNSMTYQYTPVISGYGSKVYYPTVTSGWGYTGWGPEFTTMPELENSLINYENSYDSGELAQNLNSKDEFSSEFGGPFENNYIDNVLISNPYVSDTYNFSEMYYPEIHDETNQAGLYNYYDPSGGSNPAQYVFIANELTNVATNGTTTINVFNSGSIPESASLELLDSIYHWDISKPPPFQPGRSGSTSGPLSNTYSNGLNYVTLSPGEVTYEPVADNFYGIEADFKIANAYDGDDFYLSMYIEMEDPTVTGSLKINGITYQTIQDGIIDINREYIPGIVDIEGIRSDGIKLITDLVETQAAGDKDAYLYYFKVERVSSNSEVMQNPSISEIENIMLNWSQYLATPKDTVGVFGLEYTYKLPVVSRDSLDSIQVAFDASINSLSFQGGNYPLSVQLWNYAFQRWESIPLAPLDGSNTYDNNELDYDFWTWAPEGWTEEPNDAFRPDWSTLGFQRINTVGYGGSFPHTINSSGNIVFNDTLLAGGSFFVNDDTDHQLNNLYSDRGKVMFYDDQYMFLADEVNTNKYQLQNLIINPANLFTSLEVFPDYKDSEGFNKYPAEDNFYEYFVNDLHEFKIQLVTEKEATQNADASLCIGSFNTYTLTTTNYLNYDEFESNAIDGEHVSEKIIFTSDGIKLYGYSGFNLKETPQTVKFKDNFLTSVWTLEDVPTPTIIFQNSLEADTYVRSLYPNNNYDGVYPLSSYQDYTTDALSKAFETSIYEGVYVSGDFTDVRYDDGDVYRVSTSGSYTTKTRYDVRSLYKTETIFYDISVNKNSNIDIYMGSSSSYHDLVASALGYSLSGNVIKDKNPDYDYLWVLTSSADPHTVDVDWLASQGVPQEFETFIKTAPISYLVEGDSDTWKLEATLTEDYGWDSQLYSIGDFIEGTLKWNNKDSVPIYSLISTDNTFAGKITWNLGDLSSEAQHFKIDTSQRGGNDFTDSIVKYNLAKKHQEGGLLYMQTDEVTGELLTLKSQVYNSNIIITPNDQLVIEFQATTDNKVDLTLFSDGEIQRVYNVIPQGNTDFTSRFILLETTQTLQFDQLNFSGVLDDNEYFSVNSISVMEGASLIDTQLSESKFTEQSGTHPKNELGSKTSASYFAHVEDGQFYNITSQEIQTNVMYNISVEFEFVVSNDQLNDADELQIRLIGQSSGTLLEDADFSFLNPSGSYLPISHVKENNVLTFSILPEDYSSYLIEGDKIVFLVEISDSNAFAISIDKLSIVTFEEWSVEHDFYRAAFKFEKLGGSQEGDTIIMAINNNISLIIDSDNPDLNPAGQENLVSFIYDFTTQKWSAFINGNFTDKLNLTDTDPIMKPRIESWYGDTAQGIIVNSIESHYYKKVENQVDFEKYKSLILSYKNKENHSASLQTNDLDLFLTPENIFTQLSADIDIIYSFNDEMIHDNIFSYDLLPTFTSDYFDNIGTYQYNEGAFIIDYVSSLVNNTVTSISGNSELDSGTLSDLNDLYVNDAEFIIGDDWLTDRLNDISFSKGGTLTGSSRETNWDLWDDTLETRHFIEGGSQAWITEIYTFNTINPDYISGITTDLRMKSWWSLENGATYGSFKVYAMDWGGTGTGDDTWELILDFTNNEAEWSEASVTLDGANFFKEFPSTLEVQIKIEASVTDSSGPTYIASMEYILEYLYLEFKNTETISAVDFNFNTVFNGENDFAVYFRGKTDGFTSQLQVNGINGGSFAGSYTQFEGTIFDVDSITALIATDGETFHPTRAEDVRRLILDNLEIEWLSQSVDTTLTNTPVQIDSSASHHKTHSSLSDTDSGMFDDPFFGKNSIQFTLKNTLYTPSFGRTNASAYVDLELSDLDLDFEVYPGVSGSFVLKDLKIEGSDTTKYPPSVLQNYTEYSNSRFKDSALTNIQIPLVTPISLDFGQLTMEELSQGNLEIALDLDINLENRASDSKWSSRFRLLYYNYTSQTWQDFKGLLRASNKGKSSYVWEPGFSENFVEYLQNVRSSEYIPISDENDIIIANPITFNNLDNSTFQDGKIRLALISYIIPSNFSIETDPTYNYFVYERADPLVPIAISQTVDVSESVLILESQEIMYPEATLTANLPLDDNFRVNLSTLTNLGEIVAVKGGFIDGELIPFEYPIYYYWVNSVNELVFNSPMKYQFTNITIEYVPQLQLTYNSTNGNWYLPNDFTGIIINFTKPFFVSDLWVNNSIPYGTYIHPDVDVGYMVGTNASGTFVYFSNPIHPDSTVKGSIHFGKTNEKNLYKISLKDELLYQYNILSGTSKFTDASLHLVLNAGFKDVIYSELSQVSTTDYSVAVTLNRLNTKEMSSTYIGEAVISLDKSLLGYHKYDLTINLADFGLNNASKSMLINALTRGTNYDLHITVESSIHNCRVDGNLFKGVYAHDLLSASLEIKTDDSDLKLDGNNVQTPYIPIAQNNILLSKLDINTYQFDSLDYDFDFTTDKIFTEKVVLYQNIDYTFDPIEKTITLINRYRDYAGFIFANITFKAFEWSSGVVSSLNPITLTFKNDYVKNITKFFEFIIIYNEIPGYDLEKIDFNSGRLVLAEEEKSSALLKIYLYNYVDEKWDNINFVVYDDYTETNTFSYVVDRNFIVFENYFNKTELDQFEVRAVFTVEQETGESFVSKTSFGITKINASIYYDTPDTEYVINPELEFDIDITEYFENDDKYLEQIKLGLFYFGEIEFDDAFLFSQYALLEENFNFYLRNEYLDFEKFSLVNDEIILSRGEIDRLLFHDIDNNKYYIRAKLEYDWNCILEMNLGSNSKLEIISTLNLIKYDLITAYTSYETTRISAQEVDVPYELAEILAPNYLDINGQITILNDDEDTDIGIFGGFLRNIDTKQRLLVRQQLFYNFSSSPSETHNILLDHAYTDSILRFVEPNGWLEYPSNTILYDEYGNRLNPPLQPNDFDFTYGALTNQGDIEGINDDYSTITSTASGQFYPPTVEMPLNTDFSTSITIPAGALEYLDNFFATITAGISSTTYPTGFVVPLQGEFTFTKGGWGFYSSANLQTINGQYTTIASNSSPVYDNSFEAPLAGDFSGTGDLTYQGDLGTIGSPYTTVGGASGFNYTNDLRSGPNEWNDWTSWIYGSGSAEYGTLTNNDGVSNRIDAEFSSTSQGSQSSNGDRYLDGSTPAYDNFYAIPFSGDFNAGTTGDVTYNDGPGGSTPTTIGGFYDPITIYTGDQRSGPNEWNDWTIEPSHYPATYSFKNDAHDGNPAGWDIYEDAGPVNVKDEINGHKKVVSMTDSSFTHVELHQSFSPRTFGTVEFWVSSTAIAKTFSMSLMEDGETSIWGAGVKVQFWQGVLRYEDNTGWYNTNFTGSSNTWIHIRIDFETTAGGYQGLAEDRFKFWIDGVPYGDFTFALPLTNIGQVYFNTRGQDIFYTYYIDAVGIYPSGNYQATYSFEDDVVGSDPAGWTVIGDPSFGDVMVHAGIQGHDNVVMLDKKFAGGSGKTVAIENSFTARSTGTIEFWWLTDVFNYPSNIVREYFFLYDGTTKLAEIRIYQDRWVAYRDDTGRHNLFQVLANTWYHFNITFDIGSTDKWYLSIYDSNWNYKGGDGGSGYNLMVSTSSTANKIGLSQGSYSQYYKSFFDAISYSWDVNNNVGDNKDPVDYTIGDNEDQLLFSGSSDYGTLTSNDGNTNRIDAVLFSDTDYQHDYYIKFGINDASWVDLGYTETLRYEWQQTAARNTKMYIYDGSDYDQLVNDRGSSTSYYTGSLVISASHIQNGDEVWLKIISNAGGDFDVRFDQLYIEYTRSSLSPNYVMAKEVEWAASEPYPISMDTLTWAHSGTSGVTFEIYDYSGSWDPVAVNPFTIQPEHIGGNGDTIKVKYSKTSSSDFTLTLDQLRIDYKDGWGVSPSGTFENAVSSIDSYFIESSVYNTGSSGGGDIIDFSLADWPTIPVNYYITEIGITTTALYDGAASGVPTLTVSYQIEGGWSSGKPQSMQNSVWTTQTVSWTGLWNSQYDDADADGIKIRFETAPGTIAGGRKGIQ</sequence>
<gene>
    <name evidence="1" type="ORF">LCGC14_0753090</name>
</gene>
<proteinExistence type="predicted"/>
<feature type="non-terminal residue" evidence="1">
    <location>
        <position position="1"/>
    </location>
</feature>
<reference evidence="1" key="1">
    <citation type="journal article" date="2015" name="Nature">
        <title>Complex archaea that bridge the gap between prokaryotes and eukaryotes.</title>
        <authorList>
            <person name="Spang A."/>
            <person name="Saw J.H."/>
            <person name="Jorgensen S.L."/>
            <person name="Zaremba-Niedzwiedzka K."/>
            <person name="Martijn J."/>
            <person name="Lind A.E."/>
            <person name="van Eijk R."/>
            <person name="Schleper C."/>
            <person name="Guy L."/>
            <person name="Ettema T.J."/>
        </authorList>
    </citation>
    <scope>NUCLEOTIDE SEQUENCE</scope>
</reference>
<feature type="non-terminal residue" evidence="1">
    <location>
        <position position="4328"/>
    </location>
</feature>
<accession>A0A0F9Q7M6</accession>
<protein>
    <submittedName>
        <fullName evidence="1">Uncharacterized protein</fullName>
    </submittedName>
</protein>
<evidence type="ECO:0000313" key="1">
    <source>
        <dbReference type="EMBL" id="KKN38474.1"/>
    </source>
</evidence>
<organism evidence="1">
    <name type="scientific">marine sediment metagenome</name>
    <dbReference type="NCBI Taxonomy" id="412755"/>
    <lineage>
        <taxon>unclassified sequences</taxon>
        <taxon>metagenomes</taxon>
        <taxon>ecological metagenomes</taxon>
    </lineage>
</organism>
<name>A0A0F9Q7M6_9ZZZZ</name>
<dbReference type="EMBL" id="LAZR01001825">
    <property type="protein sequence ID" value="KKN38474.1"/>
    <property type="molecule type" value="Genomic_DNA"/>
</dbReference>
<comment type="caution">
    <text evidence="1">The sequence shown here is derived from an EMBL/GenBank/DDBJ whole genome shotgun (WGS) entry which is preliminary data.</text>
</comment>